<reference evidence="2 3" key="1">
    <citation type="journal article" date="2010" name="Int. J. Syst. Evol. Microbiol.">
        <title>Bacillus horneckiae sp. nov., isolated from a spacecraft-assembly clean room.</title>
        <authorList>
            <person name="Vaishampayan P."/>
            <person name="Probst A."/>
            <person name="Krishnamurthi S."/>
            <person name="Ghosh S."/>
            <person name="Osman S."/>
            <person name="McDowall A."/>
            <person name="Ruckmani A."/>
            <person name="Mayilraj S."/>
            <person name="Venkateswaran K."/>
        </authorList>
    </citation>
    <scope>NUCLEOTIDE SEQUENCE [LARGE SCALE GENOMIC DNA]</scope>
    <source>
        <strain evidence="3">1PO1SC</strain>
    </source>
</reference>
<gene>
    <name evidence="2" type="ORF">CWS20_00885</name>
</gene>
<feature type="compositionally biased region" description="Basic residues" evidence="1">
    <location>
        <begin position="153"/>
        <end position="167"/>
    </location>
</feature>
<comment type="caution">
    <text evidence="2">The sequence shown here is derived from an EMBL/GenBank/DDBJ whole genome shotgun (WGS) entry which is preliminary data.</text>
</comment>
<sequence>MSHEIKGTIKNINEEILSNIEKVILTDFAEEQWNQRIGPSAKKEQLNSLLTDLHKSKEIHYQKNFGVIDNDIVFRFYIQHKQNKVAVIDTFYGRISLKPLLNDLENIENRYVYLSIEPDILSKQIFPQPSRTKVKAAEELKSLQEQQKMEKKERKKALRKKTKKKQGLTKGKEEQRKMNSLANSVTFEELLIHNENLFVKEFPVNSIKLSYEMIQTISMRADEKAINKPAIQYLFGASLSITVTEHAFERWNERVGPNQSKSQISELLHQLHQLNRIEYFNHKSKIGLIDEEIVFIYEKIGLNQIIILTFYGRISLKSGLKRLTRLNEFNPRKDTVNLELEVDSKDYLKQTLPLLPFKFSKSTNENELYIIEEYGSKDRTFQFIRIFSDGHLKSIQTTNINSYIAKYLKPEIPLKVIQIDKSDNKKKPTKHNSNKKQEHFVRYPWLNYRKYEVLQNKQSDIKREKNIIKKAIKSNSTNPYTTTPKMSDKEFEESLFDLFFD</sequence>
<accession>A0A2N0ZMZ3</accession>
<name>A0A2N0ZMZ3_9BACI</name>
<protein>
    <submittedName>
        <fullName evidence="2">Uncharacterized protein</fullName>
    </submittedName>
</protein>
<feature type="region of interest" description="Disordered" evidence="1">
    <location>
        <begin position="145"/>
        <end position="177"/>
    </location>
</feature>
<organism evidence="2 3">
    <name type="scientific">Cytobacillus horneckiae</name>
    <dbReference type="NCBI Taxonomy" id="549687"/>
    <lineage>
        <taxon>Bacteria</taxon>
        <taxon>Bacillati</taxon>
        <taxon>Bacillota</taxon>
        <taxon>Bacilli</taxon>
        <taxon>Bacillales</taxon>
        <taxon>Bacillaceae</taxon>
        <taxon>Cytobacillus</taxon>
    </lineage>
</organism>
<dbReference type="EMBL" id="PISD01000003">
    <property type="protein sequence ID" value="PKG30882.1"/>
    <property type="molecule type" value="Genomic_DNA"/>
</dbReference>
<dbReference type="AlphaFoldDB" id="A0A2N0ZMZ3"/>
<proteinExistence type="predicted"/>
<dbReference type="Proteomes" id="UP000233343">
    <property type="component" value="Unassembled WGS sequence"/>
</dbReference>
<evidence type="ECO:0000256" key="1">
    <source>
        <dbReference type="SAM" id="MobiDB-lite"/>
    </source>
</evidence>
<evidence type="ECO:0000313" key="3">
    <source>
        <dbReference type="Proteomes" id="UP000233343"/>
    </source>
</evidence>
<dbReference type="RefSeq" id="WP_101226192.1">
    <property type="nucleotide sequence ID" value="NZ_JARSFA010000023.1"/>
</dbReference>
<keyword evidence="3" id="KW-1185">Reference proteome</keyword>
<evidence type="ECO:0000313" key="2">
    <source>
        <dbReference type="EMBL" id="PKG30882.1"/>
    </source>
</evidence>